<dbReference type="Proteomes" id="UP000028030">
    <property type="component" value="Unassembled WGS sequence"/>
</dbReference>
<keyword evidence="1" id="KW-0472">Membrane</keyword>
<sequence length="38" mass="4509">MKTIIVGFYMDRIIKLYLLLEKMCFLIGYVVGDLLLIR</sequence>
<reference evidence="2 3" key="1">
    <citation type="submission" date="2014-05" db="EMBL/GenBank/DDBJ databases">
        <authorList>
            <person name="Daugherty S.C."/>
            <person name="Tallon L.J."/>
            <person name="Sadzewicz L."/>
            <person name="Kilian M."/>
            <person name="Tettelin H."/>
        </authorList>
    </citation>
    <scope>NUCLEOTIDE SEQUENCE [LARGE SCALE GENOMIC DNA]</scope>
    <source>
        <strain evidence="2 3">SK642</strain>
    </source>
</reference>
<proteinExistence type="predicted"/>
<dbReference type="EMBL" id="JPFW01000008">
    <property type="protein sequence ID" value="KEQ40256.1"/>
    <property type="molecule type" value="Genomic_DNA"/>
</dbReference>
<dbReference type="PATRIC" id="fig|28037.97.peg.1452"/>
<evidence type="ECO:0000256" key="1">
    <source>
        <dbReference type="SAM" id="Phobius"/>
    </source>
</evidence>
<organism evidence="2 3">
    <name type="scientific">Streptococcus mitis</name>
    <dbReference type="NCBI Taxonomy" id="28037"/>
    <lineage>
        <taxon>Bacteria</taxon>
        <taxon>Bacillati</taxon>
        <taxon>Bacillota</taxon>
        <taxon>Bacilli</taxon>
        <taxon>Lactobacillales</taxon>
        <taxon>Streptococcaceae</taxon>
        <taxon>Streptococcus</taxon>
        <taxon>Streptococcus mitis group</taxon>
    </lineage>
</organism>
<gene>
    <name evidence="2" type="ORF">SK642_1514</name>
</gene>
<evidence type="ECO:0000313" key="3">
    <source>
        <dbReference type="Proteomes" id="UP000028030"/>
    </source>
</evidence>
<comment type="caution">
    <text evidence="2">The sequence shown here is derived from an EMBL/GenBank/DDBJ whole genome shotgun (WGS) entry which is preliminary data.</text>
</comment>
<protein>
    <submittedName>
        <fullName evidence="2">Putative membrane protein</fullName>
    </submittedName>
</protein>
<evidence type="ECO:0000313" key="2">
    <source>
        <dbReference type="EMBL" id="KEQ40256.1"/>
    </source>
</evidence>
<keyword evidence="1" id="KW-1133">Transmembrane helix</keyword>
<name>A0A081QBD3_STRMT</name>
<keyword evidence="1" id="KW-0812">Transmembrane</keyword>
<feature type="transmembrane region" description="Helical" evidence="1">
    <location>
        <begin position="16"/>
        <end position="37"/>
    </location>
</feature>
<accession>A0A081QBD3</accession>
<dbReference type="AlphaFoldDB" id="A0A081QBD3"/>